<comment type="similarity">
    <text evidence="8">Belongs to the binding-protein-dependent transport system permease family.</text>
</comment>
<dbReference type="OrthoDB" id="5100908at2"/>
<keyword evidence="2 8" id="KW-0813">Transport</keyword>
<feature type="transmembrane region" description="Helical" evidence="8">
    <location>
        <begin position="391"/>
        <end position="408"/>
    </location>
</feature>
<evidence type="ECO:0000313" key="11">
    <source>
        <dbReference type="Proteomes" id="UP000297654"/>
    </source>
</evidence>
<keyword evidence="11" id="KW-1185">Reference proteome</keyword>
<evidence type="ECO:0000256" key="8">
    <source>
        <dbReference type="RuleBase" id="RU363032"/>
    </source>
</evidence>
<evidence type="ECO:0000256" key="7">
    <source>
        <dbReference type="ARBA" id="ARBA00023136"/>
    </source>
</evidence>
<feature type="transmembrane region" description="Helical" evidence="8">
    <location>
        <begin position="239"/>
        <end position="256"/>
    </location>
</feature>
<protein>
    <submittedName>
        <fullName evidence="10">Iron ABC transporter permease</fullName>
    </submittedName>
</protein>
<dbReference type="STRING" id="1424661.SAMN05216281_110128"/>
<keyword evidence="3" id="KW-1003">Cell membrane</keyword>
<feature type="transmembrane region" description="Helical" evidence="8">
    <location>
        <begin position="195"/>
        <end position="219"/>
    </location>
</feature>
<evidence type="ECO:0000256" key="2">
    <source>
        <dbReference type="ARBA" id="ARBA00022448"/>
    </source>
</evidence>
<evidence type="ECO:0000259" key="9">
    <source>
        <dbReference type="PROSITE" id="PS50928"/>
    </source>
</evidence>
<dbReference type="GO" id="GO:0005886">
    <property type="term" value="C:plasma membrane"/>
    <property type="evidence" value="ECO:0007669"/>
    <property type="project" value="UniProtKB-SubCell"/>
</dbReference>
<comment type="caution">
    <text evidence="10">The sequence shown here is derived from an EMBL/GenBank/DDBJ whole genome shotgun (WGS) entry which is preliminary data.</text>
</comment>
<feature type="domain" description="ABC transmembrane type-1" evidence="9">
    <location>
        <begin position="74"/>
        <end position="255"/>
    </location>
</feature>
<comment type="subcellular location">
    <subcellularLocation>
        <location evidence="1">Cell inner membrane</location>
        <topology evidence="1">Multi-pass membrane protein</topology>
    </subcellularLocation>
    <subcellularLocation>
        <location evidence="8">Cell membrane</location>
        <topology evidence="8">Multi-pass membrane protein</topology>
    </subcellularLocation>
</comment>
<feature type="domain" description="ABC transmembrane type-1" evidence="9">
    <location>
        <begin position="326"/>
        <end position="516"/>
    </location>
</feature>
<keyword evidence="4" id="KW-0997">Cell inner membrane</keyword>
<reference evidence="10 11" key="1">
    <citation type="submission" date="2019-03" db="EMBL/GenBank/DDBJ databases">
        <title>Genomics of glacier-inhabiting Cryobacterium strains.</title>
        <authorList>
            <person name="Liu Q."/>
            <person name="Xin Y.-H."/>
        </authorList>
    </citation>
    <scope>NUCLEOTIDE SEQUENCE [LARGE SCALE GENOMIC DNA]</scope>
    <source>
        <strain evidence="10 11">Hh15</strain>
    </source>
</reference>
<gene>
    <name evidence="10" type="ORF">E3O10_02145</name>
</gene>
<dbReference type="Proteomes" id="UP000297654">
    <property type="component" value="Unassembled WGS sequence"/>
</dbReference>
<dbReference type="Gene3D" id="1.10.3720.10">
    <property type="entry name" value="MetI-like"/>
    <property type="match status" value="2"/>
</dbReference>
<dbReference type="GO" id="GO:0055085">
    <property type="term" value="P:transmembrane transport"/>
    <property type="evidence" value="ECO:0007669"/>
    <property type="project" value="InterPro"/>
</dbReference>
<name>A0A1H8I4I6_9MICO</name>
<dbReference type="InterPro" id="IPR035906">
    <property type="entry name" value="MetI-like_sf"/>
</dbReference>
<dbReference type="RefSeq" id="WP_092110714.1">
    <property type="nucleotide sequence ID" value="NZ_FOCN01000010.1"/>
</dbReference>
<sequence length="526" mass="55369">MTELLIPPLETDAPPPPRAPGRYRFGAPAWLLVLAALCAATAAIPLVYLVVRTTEAGLTELLDTLVRPRVLQLTVNTVLLAGAVTLSCLVLGTICAWILTRIRLPFQRTLLLVSALPLAVPSYLAAYGWLVWFPQLHGFWASWFVMTMVCAPYVTLPVATALRGASADLESVARTLGRGPLRAFAAATWPQIRPAAIAGALLVCLYSLSDFGLVSMLRFQTLTWGINAAYGASFDRNQAALLALVLVVLALVVVAGERRSRRQVGSVPGRSTMPARPPGRYGAIYMAVLLAAPLAGVVVPVVGLLSRLLEAETLRAIDVPRLIEAIGATLGLALAAAVVAVLVALPIAALAARYRGRLVAVIEAVGFLGHALPGIVVGLSLVFFALAAVPMVYQTSVVLVFAYVVLFMPRAIGSVRSGIAAVPPSLGDVSRMLGLSPFQAWWRVTARLALPGIAIGALLVAISAMKELPATLLLRPTGVSTLATELWSRTALFEFGAAAPYAAALVLVAMVPAVLLSGIRGTAREN</sequence>
<keyword evidence="5 8" id="KW-0812">Transmembrane</keyword>
<dbReference type="InterPro" id="IPR000515">
    <property type="entry name" value="MetI-like"/>
</dbReference>
<organism evidence="10 11">
    <name type="scientific">Cryobacterium luteum</name>
    <dbReference type="NCBI Taxonomy" id="1424661"/>
    <lineage>
        <taxon>Bacteria</taxon>
        <taxon>Bacillati</taxon>
        <taxon>Actinomycetota</taxon>
        <taxon>Actinomycetes</taxon>
        <taxon>Micrococcales</taxon>
        <taxon>Microbacteriaceae</taxon>
        <taxon>Cryobacterium</taxon>
    </lineage>
</organism>
<dbReference type="Pfam" id="PF00528">
    <property type="entry name" value="BPD_transp_1"/>
    <property type="match status" value="2"/>
</dbReference>
<feature type="transmembrane region" description="Helical" evidence="8">
    <location>
        <begin position="138"/>
        <end position="156"/>
    </location>
</feature>
<keyword evidence="6 8" id="KW-1133">Transmembrane helix</keyword>
<dbReference type="PANTHER" id="PTHR43357:SF3">
    <property type="entry name" value="FE(3+)-TRANSPORT SYSTEM PERMEASE PROTEIN FBPB 2"/>
    <property type="match status" value="1"/>
</dbReference>
<feature type="transmembrane region" description="Helical" evidence="8">
    <location>
        <begin position="29"/>
        <end position="51"/>
    </location>
</feature>
<dbReference type="AlphaFoldDB" id="A0A1H8I4I6"/>
<feature type="transmembrane region" description="Helical" evidence="8">
    <location>
        <begin position="440"/>
        <end position="465"/>
    </location>
</feature>
<dbReference type="CDD" id="cd06261">
    <property type="entry name" value="TM_PBP2"/>
    <property type="match status" value="2"/>
</dbReference>
<evidence type="ECO:0000256" key="1">
    <source>
        <dbReference type="ARBA" id="ARBA00004429"/>
    </source>
</evidence>
<feature type="transmembrane region" description="Helical" evidence="8">
    <location>
        <begin position="111"/>
        <end position="132"/>
    </location>
</feature>
<evidence type="ECO:0000313" key="10">
    <source>
        <dbReference type="EMBL" id="TFB94267.1"/>
    </source>
</evidence>
<dbReference type="SUPFAM" id="SSF161098">
    <property type="entry name" value="MetI-like"/>
    <property type="match status" value="2"/>
</dbReference>
<dbReference type="PANTHER" id="PTHR43357">
    <property type="entry name" value="INNER MEMBRANE ABC TRANSPORTER PERMEASE PROTEIN YDCV"/>
    <property type="match status" value="1"/>
</dbReference>
<proteinExistence type="inferred from homology"/>
<evidence type="ECO:0000256" key="6">
    <source>
        <dbReference type="ARBA" id="ARBA00022989"/>
    </source>
</evidence>
<keyword evidence="7 8" id="KW-0472">Membrane</keyword>
<dbReference type="PROSITE" id="PS50928">
    <property type="entry name" value="ABC_TM1"/>
    <property type="match status" value="2"/>
</dbReference>
<dbReference type="EMBL" id="SOFF01000009">
    <property type="protein sequence ID" value="TFB94267.1"/>
    <property type="molecule type" value="Genomic_DNA"/>
</dbReference>
<accession>A0A1H8I4I6</accession>
<evidence type="ECO:0000256" key="3">
    <source>
        <dbReference type="ARBA" id="ARBA00022475"/>
    </source>
</evidence>
<evidence type="ECO:0000256" key="5">
    <source>
        <dbReference type="ARBA" id="ARBA00022692"/>
    </source>
</evidence>
<feature type="transmembrane region" description="Helical" evidence="8">
    <location>
        <begin position="325"/>
        <end position="351"/>
    </location>
</feature>
<feature type="transmembrane region" description="Helical" evidence="8">
    <location>
        <begin position="71"/>
        <end position="99"/>
    </location>
</feature>
<feature type="transmembrane region" description="Helical" evidence="8">
    <location>
        <begin position="498"/>
        <end position="519"/>
    </location>
</feature>
<evidence type="ECO:0000256" key="4">
    <source>
        <dbReference type="ARBA" id="ARBA00022519"/>
    </source>
</evidence>
<feature type="transmembrane region" description="Helical" evidence="8">
    <location>
        <begin position="358"/>
        <end position="385"/>
    </location>
</feature>
<feature type="transmembrane region" description="Helical" evidence="8">
    <location>
        <begin position="283"/>
        <end position="305"/>
    </location>
</feature>